<evidence type="ECO:0000256" key="1">
    <source>
        <dbReference type="ARBA" id="ARBA00004651"/>
    </source>
</evidence>
<sequence length="238" mass="24090">MSWTVLLAAGGIVLIGAVVQGAVGYGLNLIAGPLLALLDPVFVPVPILLIACFLAGAYALRELRAVQWHGVGWAMVGRVPGNLLGVLALALLPVSGFNLVIGATVLLCVVLSVLTWRPRVTRPGLVVAGTASGAFGTVSAIGGPPMALLYQNESGPAVRATLNAFFLVASVSSVVTLAVAGQVRGEHLVAGAMLLPFIAVGYLVSGPLRDLLAGPRLRVAVLGVAGASALVLIGRSIL</sequence>
<keyword evidence="4 8" id="KW-1003">Cell membrane</keyword>
<feature type="transmembrane region" description="Helical" evidence="8">
    <location>
        <begin position="217"/>
        <end position="234"/>
    </location>
</feature>
<evidence type="ECO:0000256" key="8">
    <source>
        <dbReference type="RuleBase" id="RU363041"/>
    </source>
</evidence>
<feature type="transmembrane region" description="Helical" evidence="8">
    <location>
        <begin position="162"/>
        <end position="181"/>
    </location>
</feature>
<evidence type="ECO:0000256" key="6">
    <source>
        <dbReference type="ARBA" id="ARBA00022989"/>
    </source>
</evidence>
<feature type="transmembrane region" description="Helical" evidence="8">
    <location>
        <begin position="97"/>
        <end position="116"/>
    </location>
</feature>
<evidence type="ECO:0000256" key="5">
    <source>
        <dbReference type="ARBA" id="ARBA00022692"/>
    </source>
</evidence>
<keyword evidence="7 8" id="KW-0472">Membrane</keyword>
<dbReference type="InterPro" id="IPR052017">
    <property type="entry name" value="TSUP"/>
</dbReference>
<name>A0ABW0ENP3_9PSEU</name>
<comment type="caution">
    <text evidence="9">The sequence shown here is derived from an EMBL/GenBank/DDBJ whole genome shotgun (WGS) entry which is preliminary data.</text>
</comment>
<keyword evidence="5 8" id="KW-0812">Transmembrane</keyword>
<keyword evidence="3" id="KW-0813">Transport</keyword>
<dbReference type="PANTHER" id="PTHR30269">
    <property type="entry name" value="TRANSMEMBRANE PROTEIN YFCA"/>
    <property type="match status" value="1"/>
</dbReference>
<dbReference type="Proteomes" id="UP001596157">
    <property type="component" value="Unassembled WGS sequence"/>
</dbReference>
<dbReference type="EMBL" id="JBHSKF010000005">
    <property type="protein sequence ID" value="MFC5287923.1"/>
    <property type="molecule type" value="Genomic_DNA"/>
</dbReference>
<comment type="subcellular location">
    <subcellularLocation>
        <location evidence="1 8">Cell membrane</location>
        <topology evidence="1 8">Multi-pass membrane protein</topology>
    </subcellularLocation>
</comment>
<comment type="similarity">
    <text evidence="2 8">Belongs to the 4-toluene sulfonate uptake permease (TSUP) (TC 2.A.102) family.</text>
</comment>
<proteinExistence type="inferred from homology"/>
<reference evidence="10" key="1">
    <citation type="journal article" date="2019" name="Int. J. Syst. Evol. Microbiol.">
        <title>The Global Catalogue of Microorganisms (GCM) 10K type strain sequencing project: providing services to taxonomists for standard genome sequencing and annotation.</title>
        <authorList>
            <consortium name="The Broad Institute Genomics Platform"/>
            <consortium name="The Broad Institute Genome Sequencing Center for Infectious Disease"/>
            <person name="Wu L."/>
            <person name="Ma J."/>
        </authorList>
    </citation>
    <scope>NUCLEOTIDE SEQUENCE [LARGE SCALE GENOMIC DNA]</scope>
    <source>
        <strain evidence="10">CCUG 59778</strain>
    </source>
</reference>
<dbReference type="Pfam" id="PF01925">
    <property type="entry name" value="TauE"/>
    <property type="match status" value="1"/>
</dbReference>
<feature type="transmembrane region" description="Helical" evidence="8">
    <location>
        <begin position="72"/>
        <end position="91"/>
    </location>
</feature>
<gene>
    <name evidence="9" type="ORF">ACFPM7_12750</name>
</gene>
<evidence type="ECO:0000256" key="4">
    <source>
        <dbReference type="ARBA" id="ARBA00022475"/>
    </source>
</evidence>
<evidence type="ECO:0000256" key="7">
    <source>
        <dbReference type="ARBA" id="ARBA00023136"/>
    </source>
</evidence>
<feature type="transmembrane region" description="Helical" evidence="8">
    <location>
        <begin position="123"/>
        <end position="142"/>
    </location>
</feature>
<feature type="transmembrane region" description="Helical" evidence="8">
    <location>
        <begin position="188"/>
        <end position="205"/>
    </location>
</feature>
<protein>
    <recommendedName>
        <fullName evidence="8">Probable membrane transporter protein</fullName>
    </recommendedName>
</protein>
<keyword evidence="6 8" id="KW-1133">Transmembrane helix</keyword>
<dbReference type="InterPro" id="IPR002781">
    <property type="entry name" value="TM_pro_TauE-like"/>
</dbReference>
<accession>A0ABW0ENP3</accession>
<dbReference type="RefSeq" id="WP_378247382.1">
    <property type="nucleotide sequence ID" value="NZ_JBHSKF010000005.1"/>
</dbReference>
<evidence type="ECO:0000313" key="10">
    <source>
        <dbReference type="Proteomes" id="UP001596157"/>
    </source>
</evidence>
<keyword evidence="10" id="KW-1185">Reference proteome</keyword>
<evidence type="ECO:0000256" key="2">
    <source>
        <dbReference type="ARBA" id="ARBA00009142"/>
    </source>
</evidence>
<organism evidence="9 10">
    <name type="scientific">Actinokineospora guangxiensis</name>
    <dbReference type="NCBI Taxonomy" id="1490288"/>
    <lineage>
        <taxon>Bacteria</taxon>
        <taxon>Bacillati</taxon>
        <taxon>Actinomycetota</taxon>
        <taxon>Actinomycetes</taxon>
        <taxon>Pseudonocardiales</taxon>
        <taxon>Pseudonocardiaceae</taxon>
        <taxon>Actinokineospora</taxon>
    </lineage>
</organism>
<evidence type="ECO:0000313" key="9">
    <source>
        <dbReference type="EMBL" id="MFC5287923.1"/>
    </source>
</evidence>
<dbReference type="PANTHER" id="PTHR30269:SF37">
    <property type="entry name" value="MEMBRANE TRANSPORTER PROTEIN"/>
    <property type="match status" value="1"/>
</dbReference>
<feature type="transmembrane region" description="Helical" evidence="8">
    <location>
        <begin position="41"/>
        <end position="60"/>
    </location>
</feature>
<evidence type="ECO:0000256" key="3">
    <source>
        <dbReference type="ARBA" id="ARBA00022448"/>
    </source>
</evidence>